<comment type="caution">
    <text evidence="3">The sequence shown here is derived from an EMBL/GenBank/DDBJ whole genome shotgun (WGS) entry which is preliminary data.</text>
</comment>
<keyword evidence="2" id="KW-0732">Signal</keyword>
<accession>A0A480AMX1</accession>
<evidence type="ECO:0000313" key="3">
    <source>
        <dbReference type="EMBL" id="GCL61717.1"/>
    </source>
</evidence>
<evidence type="ECO:0008006" key="5">
    <source>
        <dbReference type="Google" id="ProtNLM"/>
    </source>
</evidence>
<proteinExistence type="predicted"/>
<name>A0A480AMX1_9BURK</name>
<gene>
    <name evidence="3" type="ORF">AQPW35_07980</name>
</gene>
<feature type="region of interest" description="Disordered" evidence="1">
    <location>
        <begin position="43"/>
        <end position="121"/>
    </location>
</feature>
<dbReference type="InterPro" id="IPR025421">
    <property type="entry name" value="DUF4148"/>
</dbReference>
<evidence type="ECO:0000256" key="1">
    <source>
        <dbReference type="SAM" id="MobiDB-lite"/>
    </source>
</evidence>
<feature type="signal peptide" evidence="2">
    <location>
        <begin position="1"/>
        <end position="21"/>
    </location>
</feature>
<feature type="compositionally biased region" description="Low complexity" evidence="1">
    <location>
        <begin position="96"/>
        <end position="108"/>
    </location>
</feature>
<evidence type="ECO:0000256" key="2">
    <source>
        <dbReference type="SAM" id="SignalP"/>
    </source>
</evidence>
<feature type="chain" id="PRO_5019783366" description="DUF4148 domain-containing protein" evidence="2">
    <location>
        <begin position="22"/>
        <end position="121"/>
    </location>
</feature>
<feature type="compositionally biased region" description="Basic and acidic residues" evidence="1">
    <location>
        <begin position="62"/>
        <end position="72"/>
    </location>
</feature>
<keyword evidence="4" id="KW-1185">Reference proteome</keyword>
<sequence length="121" mass="12079">MKTALLALGALVMFSGMPAVAQEAAPKTRAAVRAEAASAVKDGTIDNGEVTKPAAPMKSTKNRAEVRREAAAAEKAGTLVKGEGPGAAASRPNQGSRAAVRAEAASAVKSGQIGKGPDVKK</sequence>
<organism evidence="3 4">
    <name type="scientific">Pseudaquabacterium pictum</name>
    <dbReference type="NCBI Taxonomy" id="2315236"/>
    <lineage>
        <taxon>Bacteria</taxon>
        <taxon>Pseudomonadati</taxon>
        <taxon>Pseudomonadota</taxon>
        <taxon>Betaproteobacteria</taxon>
        <taxon>Burkholderiales</taxon>
        <taxon>Sphaerotilaceae</taxon>
        <taxon>Pseudaquabacterium</taxon>
    </lineage>
</organism>
<dbReference type="Proteomes" id="UP000301751">
    <property type="component" value="Unassembled WGS sequence"/>
</dbReference>
<reference evidence="4" key="1">
    <citation type="submission" date="2019-03" db="EMBL/GenBank/DDBJ databases">
        <title>Aquabacterium pictum sp.nov., the first bacteriochlorophyll a-containing freshwater bacterium in the genus Aquabacterium of the class Betaproteobacteria.</title>
        <authorList>
            <person name="Hirose S."/>
            <person name="Tank M."/>
            <person name="Hara E."/>
            <person name="Tamaki H."/>
            <person name="Takaichi S."/>
            <person name="Haruta S."/>
            <person name="Hanada S."/>
        </authorList>
    </citation>
    <scope>NUCLEOTIDE SEQUENCE [LARGE SCALE GENOMIC DNA]</scope>
    <source>
        <strain evidence="4">W35</strain>
    </source>
</reference>
<protein>
    <recommendedName>
        <fullName evidence="5">DUF4148 domain-containing protein</fullName>
    </recommendedName>
</protein>
<dbReference type="RefSeq" id="WP_137731439.1">
    <property type="nucleotide sequence ID" value="NZ_BJCL01000001.1"/>
</dbReference>
<dbReference type="Pfam" id="PF13663">
    <property type="entry name" value="DUF4148"/>
    <property type="match status" value="1"/>
</dbReference>
<dbReference type="AlphaFoldDB" id="A0A480AMX1"/>
<evidence type="ECO:0000313" key="4">
    <source>
        <dbReference type="Proteomes" id="UP000301751"/>
    </source>
</evidence>
<dbReference type="EMBL" id="BJCL01000001">
    <property type="protein sequence ID" value="GCL61717.1"/>
    <property type="molecule type" value="Genomic_DNA"/>
</dbReference>